<dbReference type="STRING" id="68231.AQJ30_09245"/>
<dbReference type="InterPro" id="IPR011009">
    <property type="entry name" value="Kinase-like_dom_sf"/>
</dbReference>
<comment type="caution">
    <text evidence="2">The sequence shown here is derived from an EMBL/GenBank/DDBJ whole genome shotgun (WGS) entry which is preliminary data.</text>
</comment>
<dbReference type="RefSeq" id="WP_067231120.1">
    <property type="nucleotide sequence ID" value="NZ_KQ948551.1"/>
</dbReference>
<gene>
    <name evidence="2" type="ORF">AQJ30_09245</name>
</gene>
<dbReference type="SUPFAM" id="SSF56112">
    <property type="entry name" value="Protein kinase-like (PK-like)"/>
    <property type="match status" value="1"/>
</dbReference>
<dbReference type="Gene3D" id="1.10.510.10">
    <property type="entry name" value="Transferase(Phosphotransferase) domain 1"/>
    <property type="match status" value="1"/>
</dbReference>
<feature type="region of interest" description="Disordered" evidence="1">
    <location>
        <begin position="499"/>
        <end position="522"/>
    </location>
</feature>
<dbReference type="Gene3D" id="3.40.50.1000">
    <property type="entry name" value="HAD superfamily/HAD-like"/>
    <property type="match status" value="1"/>
</dbReference>
<dbReference type="GO" id="GO:0006355">
    <property type="term" value="P:regulation of DNA-templated transcription"/>
    <property type="evidence" value="ECO:0007669"/>
    <property type="project" value="TreeGrafter"/>
</dbReference>
<dbReference type="Proteomes" id="UP000053271">
    <property type="component" value="Unassembled WGS sequence"/>
</dbReference>
<dbReference type="EMBL" id="LMWS01000011">
    <property type="protein sequence ID" value="KUN39593.1"/>
    <property type="molecule type" value="Genomic_DNA"/>
</dbReference>
<dbReference type="InterPro" id="IPR036412">
    <property type="entry name" value="HAD-like_sf"/>
</dbReference>
<dbReference type="GeneID" id="91430264"/>
<reference evidence="2 3" key="1">
    <citation type="submission" date="2015-10" db="EMBL/GenBank/DDBJ databases">
        <title>Draft genome sequence of Streptomyces longwoodensis DSM 41677, type strain for the species Streptomyces longwoodensis.</title>
        <authorList>
            <person name="Ruckert C."/>
            <person name="Winkler A."/>
            <person name="Kalinowski J."/>
            <person name="Kampfer P."/>
            <person name="Glaeser S."/>
        </authorList>
    </citation>
    <scope>NUCLEOTIDE SEQUENCE [LARGE SCALE GENOMIC DNA]</scope>
    <source>
        <strain evidence="2 3">DSM 41677</strain>
    </source>
</reference>
<organism evidence="2 3">
    <name type="scientific">Streptomyces longwoodensis</name>
    <dbReference type="NCBI Taxonomy" id="68231"/>
    <lineage>
        <taxon>Bacteria</taxon>
        <taxon>Bacillati</taxon>
        <taxon>Actinomycetota</taxon>
        <taxon>Actinomycetes</taxon>
        <taxon>Kitasatosporales</taxon>
        <taxon>Streptomycetaceae</taxon>
        <taxon>Streptomyces</taxon>
    </lineage>
</organism>
<feature type="compositionally biased region" description="Low complexity" evidence="1">
    <location>
        <begin position="553"/>
        <end position="573"/>
    </location>
</feature>
<dbReference type="SUPFAM" id="SSF56784">
    <property type="entry name" value="HAD-like"/>
    <property type="match status" value="1"/>
</dbReference>
<keyword evidence="3" id="KW-1185">Reference proteome</keyword>
<evidence type="ECO:0000256" key="1">
    <source>
        <dbReference type="SAM" id="MobiDB-lite"/>
    </source>
</evidence>
<protein>
    <recommendedName>
        <fullName evidence="4">Serine/threonine protein kinase</fullName>
    </recommendedName>
</protein>
<feature type="region of interest" description="Disordered" evidence="1">
    <location>
        <begin position="553"/>
        <end position="600"/>
    </location>
</feature>
<sequence>MASEASDDPAAVARLAALLTAAAGTAPTPRELAEVLWLAGQSEAAEVAGPTPPGPPRQAAEPVPHAPDGQVPGPPSPAVRQAPPDPRVPLHLPAPDARPDPQPSPGTRPPAGGPSLLAPAPPMLHRPLALQRALRPLKRRVPEPRTRVLDERATADRIARLGAHPDVWLPVLRPAHDRWLRLNLVHDTGPTMPLWRPLVRELHAVLAQSGVFRTVTLHPVGPDGRARHVPVPADGRTVTLVLSDCMGPQWRPGAAGARWYATLRHWAAHVPLAVVQPLPEHLWATTALPAEPGLLSARSAAAPTATLAFTPYDPDPDPDADDGSGHAARPPGSLALPVLEPGARWLANWASLLADPGGARLPGAAARLAPAPPEPAAPAGGPGPSSPQDLVLRFRATASPEAFRLAGHLALAVPSVPVMRLVQRTVERDPRPQHLAEVVLSGMLTATPGSPGHYAFRPGVREVLLRTLPRTVRARTRAFLARVGGLIDDRAGLAAGEFRTRTAGVDTPAPADAPDTPPGEPFATVTEETVRRLGGPDGTGSEAATTAEAYADAGAGTATGPGPLDGLLDAPATDDPPPTGHTSGAPGTHDTPEASDSPTDPAILIAGRYRLQGPRGHGRRVREAVDTRTGERVVVHLYPPQPSGAEQFLREARVLAGTDSPHLVRVLDHGLHDPHPGSPGPVTPYLVARFEHGVTVAELLAGSGPGVSLPVFARLVCDGTAALAALHAHGLVRGQPGHDGLLLRPDGTLLLSRYALGEQSEGLDARGDRGAFERWLGELAALVPDVPPGLRPLLDEIRGGRVPPAARDRLAAVRDSDRLRVRLFGRPRLDRGDRPLELPGPEARALLCMLVLTPGHRLTTAQLAEGLGGRPAPDDVDGSDGPDGPERRVDAAARELARVLGPGTVAATRDGYALHLAGAWVDVFAAEAELDHAEHGHRARPAHPLSEDEVAAFFAEEPLRGVPGPAAAAARGRLRGVLRRLDVLYGARTLHVTAGSDLTGRPETRITLEYAVHQVLSRGGLAPGQYAVDVRADGYTVRADAGTALLPVLMAVLRWLPDHWATLRQAPPLRVAFGRPRPAVDGAGPVEVVVPPALYDEFTASSAAAGPHRFHPLYEGPSPAAWYWPGAGRRDLVDGPHVTPDLGRLGVPAPGRAAVVHTRPGGPLTLLDPAAPYGGGPPLPVTYYEVDLAPQRTARRLTLPSSGKGGFTAAVELSWRVADPVAFVRGGPADVAERLFAHLAERAPGITRRHPPRRAVGAQRALGAELGDWPVPGLAVSCAVTLAPEYAPPPEVPGPAPAPRTPGDLLAGVRTVLLGFDGPLVRLFTAPRAREAALELLALAVEHRDVEDALTGRPLAVAAARESLVHPLDVLRVFARDPVGPLLRRRLDELELAAVADAPTTHRSVALVRTLHAAGLRVGVVTDVCATAVAAHQERHRLPLTGWHGRGEDLTRLMPHPDALVRALAGQDGPALLVGSTPAELGAAQRLGIRFVGLARNQTVEQSLRAAGCESTVPSLTPLLEAAQAP</sequence>
<feature type="compositionally biased region" description="Pro residues" evidence="1">
    <location>
        <begin position="100"/>
        <end position="112"/>
    </location>
</feature>
<feature type="region of interest" description="Disordered" evidence="1">
    <location>
        <begin position="364"/>
        <end position="388"/>
    </location>
</feature>
<dbReference type="PANTHER" id="PTHR35807">
    <property type="entry name" value="TRANSCRIPTIONAL REGULATOR REDD-RELATED"/>
    <property type="match status" value="1"/>
</dbReference>
<feature type="region of interest" description="Disordered" evidence="1">
    <location>
        <begin position="865"/>
        <end position="887"/>
    </location>
</feature>
<feature type="region of interest" description="Disordered" evidence="1">
    <location>
        <begin position="44"/>
        <end position="122"/>
    </location>
</feature>
<dbReference type="PANTHER" id="PTHR35807:SF1">
    <property type="entry name" value="TRANSCRIPTIONAL REGULATOR REDD"/>
    <property type="match status" value="1"/>
</dbReference>
<accession>A0A101R0T0</accession>
<feature type="region of interest" description="Disordered" evidence="1">
    <location>
        <begin position="307"/>
        <end position="334"/>
    </location>
</feature>
<dbReference type="GO" id="GO:0003677">
    <property type="term" value="F:DNA binding"/>
    <property type="evidence" value="ECO:0007669"/>
    <property type="project" value="TreeGrafter"/>
</dbReference>
<feature type="compositionally biased region" description="Pro residues" evidence="1">
    <location>
        <begin position="72"/>
        <end position="87"/>
    </location>
</feature>
<proteinExistence type="predicted"/>
<evidence type="ECO:0000313" key="2">
    <source>
        <dbReference type="EMBL" id="KUN39593.1"/>
    </source>
</evidence>
<dbReference type="Gene3D" id="1.10.10.10">
    <property type="entry name" value="Winged helix-like DNA-binding domain superfamily/Winged helix DNA-binding domain"/>
    <property type="match status" value="1"/>
</dbReference>
<dbReference type="NCBIfam" id="NF041121">
    <property type="entry name" value="SAV_2336_NTERM"/>
    <property type="match status" value="1"/>
</dbReference>
<dbReference type="Gene3D" id="3.30.200.20">
    <property type="entry name" value="Phosphorylase Kinase, domain 1"/>
    <property type="match status" value="1"/>
</dbReference>
<dbReference type="InterPro" id="IPR023214">
    <property type="entry name" value="HAD_sf"/>
</dbReference>
<dbReference type="InterPro" id="IPR051677">
    <property type="entry name" value="AfsR-DnrI-RedD_regulator"/>
</dbReference>
<dbReference type="CDD" id="cd01427">
    <property type="entry name" value="HAD_like"/>
    <property type="match status" value="1"/>
</dbReference>
<name>A0A101R0T0_9ACTN</name>
<evidence type="ECO:0000313" key="3">
    <source>
        <dbReference type="Proteomes" id="UP000053271"/>
    </source>
</evidence>
<evidence type="ECO:0008006" key="4">
    <source>
        <dbReference type="Google" id="ProtNLM"/>
    </source>
</evidence>
<dbReference type="InterPro" id="IPR036388">
    <property type="entry name" value="WH-like_DNA-bd_sf"/>
</dbReference>
<dbReference type="InterPro" id="IPR047738">
    <property type="entry name" value="SAV_2336-like_N"/>
</dbReference>